<feature type="region of interest" description="Disordered" evidence="6">
    <location>
        <begin position="262"/>
        <end position="299"/>
    </location>
</feature>
<keyword evidence="2" id="KW-0963">Cytoplasm</keyword>
<keyword evidence="5" id="KW-0648">Protein biosynthesis</keyword>
<feature type="region of interest" description="Disordered" evidence="6">
    <location>
        <begin position="166"/>
        <end position="191"/>
    </location>
</feature>
<feature type="compositionally biased region" description="Polar residues" evidence="6">
    <location>
        <begin position="531"/>
        <end position="546"/>
    </location>
</feature>
<evidence type="ECO:0000256" key="3">
    <source>
        <dbReference type="ARBA" id="ARBA00022553"/>
    </source>
</evidence>
<feature type="domain" description="HBS1-like protein N-terminal" evidence="7">
    <location>
        <begin position="56"/>
        <end position="128"/>
    </location>
</feature>
<feature type="compositionally biased region" description="Low complexity" evidence="6">
    <location>
        <begin position="265"/>
        <end position="296"/>
    </location>
</feature>
<feature type="region of interest" description="Disordered" evidence="6">
    <location>
        <begin position="505"/>
        <end position="583"/>
    </location>
</feature>
<dbReference type="GO" id="GO:0005737">
    <property type="term" value="C:cytoplasm"/>
    <property type="evidence" value="ECO:0007669"/>
    <property type="project" value="UniProtKB-SubCell"/>
</dbReference>
<feature type="region of interest" description="Disordered" evidence="6">
    <location>
        <begin position="205"/>
        <end position="226"/>
    </location>
</feature>
<evidence type="ECO:0000256" key="4">
    <source>
        <dbReference type="ARBA" id="ARBA00022801"/>
    </source>
</evidence>
<dbReference type="GeneID" id="105894670"/>
<reference evidence="9" key="1">
    <citation type="submission" date="2025-08" db="UniProtKB">
        <authorList>
            <consortium name="RefSeq"/>
        </authorList>
    </citation>
    <scope>IDENTIFICATION</scope>
</reference>
<dbReference type="SUPFAM" id="SSF109732">
    <property type="entry name" value="HBS1-like domain"/>
    <property type="match status" value="1"/>
</dbReference>
<name>A0A6P3VND4_CLUHA</name>
<protein>
    <submittedName>
        <fullName evidence="9">HBS1-like protein isoform X2</fullName>
    </submittedName>
</protein>
<evidence type="ECO:0000256" key="2">
    <source>
        <dbReference type="ARBA" id="ARBA00022490"/>
    </source>
</evidence>
<feature type="region of interest" description="Disordered" evidence="6">
    <location>
        <begin position="123"/>
        <end position="152"/>
    </location>
</feature>
<dbReference type="CTD" id="10767"/>
<dbReference type="Gene3D" id="1.10.8.10">
    <property type="entry name" value="DNA helicase RuvA subunit, C-terminal domain"/>
    <property type="match status" value="1"/>
</dbReference>
<evidence type="ECO:0000256" key="6">
    <source>
        <dbReference type="SAM" id="MobiDB-lite"/>
    </source>
</evidence>
<feature type="compositionally biased region" description="Low complexity" evidence="6">
    <location>
        <begin position="547"/>
        <end position="572"/>
    </location>
</feature>
<dbReference type="AlphaFoldDB" id="A0A6P3VND4"/>
<keyword evidence="3" id="KW-0597">Phosphoprotein</keyword>
<evidence type="ECO:0000256" key="5">
    <source>
        <dbReference type="ARBA" id="ARBA00022917"/>
    </source>
</evidence>
<dbReference type="Proteomes" id="UP000515152">
    <property type="component" value="Chromosome 15"/>
</dbReference>
<dbReference type="InterPro" id="IPR037189">
    <property type="entry name" value="HBS1-like_N_sf"/>
</dbReference>
<sequence length="666" mass="70268">MSRHRNVRGYNYDEDLTDDEMYSQSVDDDYCISPATAAQFIYSRQERQAPQVESVEEEVCEEDEIPMSPSVGPTLDPLDQGRLYSCLDNMRAVLGETVSDSVLTQAALRHDFDPQRALDEVLSAESAQTHTPPPPQPTQPPTAAPLPQRPERERGALSAFTQTHTGTKNTAAHTHTHTHTHTPTNHTHSSKGLINLSDLLAQSESGLKQNQPPESKNTGSGCSLIGSGSLSAGSSVSLAQLMSVHEQKSQRKPADGLLCSLASLSQGPNAPGSAPSSSRLPPGLSLGPSTPGCLPSIRPPLGLSVSPTAPGLSLSSTAPVQSLGASITNLPLGPRTPEMSLTSLSSISSTPSLLSSSLSCLELEDPRVSKPLAIPLGSLSSVLQGSRPLQADGGGLGVQEGSPSLADLIQEHQNNSPKLYSTLGLQSTRTETHPHTQTYTHTHTLSTKGNSLSALNDTHTGSGAVGPPGLLGAPSLSELMSVHQAKSSQPIVAGSLVSLMGGVESQSTPKLGLGRSETKRTPRPPRILKSHSPTDQTVDLSTLMAQTSPSANDDPASPLSSSSSSTLNTSAPGPCRRQGNRPSLLAHPSAFALALSVRAPGRVEPRRRSGGALCCHRAFLYSRQIENLNLEPKEQEPLHHIAPFLFDTPSPDDIVRANQKKAFTRE</sequence>
<dbReference type="GO" id="GO:0016787">
    <property type="term" value="F:hydrolase activity"/>
    <property type="evidence" value="ECO:0007669"/>
    <property type="project" value="UniProtKB-KW"/>
</dbReference>
<evidence type="ECO:0000256" key="1">
    <source>
        <dbReference type="ARBA" id="ARBA00004496"/>
    </source>
</evidence>
<feature type="compositionally biased region" description="Pro residues" evidence="6">
    <location>
        <begin position="131"/>
        <end position="148"/>
    </location>
</feature>
<dbReference type="RefSeq" id="XP_012676666.2">
    <property type="nucleotide sequence ID" value="XM_012821212.3"/>
</dbReference>
<keyword evidence="4" id="KW-0378">Hydrolase</keyword>
<feature type="compositionally biased region" description="Polar residues" evidence="6">
    <location>
        <begin position="205"/>
        <end position="218"/>
    </location>
</feature>
<gene>
    <name evidence="9" type="primary">hbs1l</name>
</gene>
<dbReference type="InterPro" id="IPR015033">
    <property type="entry name" value="HBS1-like_N"/>
</dbReference>
<organism evidence="8 9">
    <name type="scientific">Clupea harengus</name>
    <name type="common">Atlantic herring</name>
    <dbReference type="NCBI Taxonomy" id="7950"/>
    <lineage>
        <taxon>Eukaryota</taxon>
        <taxon>Metazoa</taxon>
        <taxon>Chordata</taxon>
        <taxon>Craniata</taxon>
        <taxon>Vertebrata</taxon>
        <taxon>Euteleostomi</taxon>
        <taxon>Actinopterygii</taxon>
        <taxon>Neopterygii</taxon>
        <taxon>Teleostei</taxon>
        <taxon>Clupei</taxon>
        <taxon>Clupeiformes</taxon>
        <taxon>Clupeoidei</taxon>
        <taxon>Clupeidae</taxon>
        <taxon>Clupea</taxon>
    </lineage>
</organism>
<proteinExistence type="predicted"/>
<dbReference type="GO" id="GO:0006412">
    <property type="term" value="P:translation"/>
    <property type="evidence" value="ECO:0007669"/>
    <property type="project" value="UniProtKB-KW"/>
</dbReference>
<accession>A0A6P3VND4</accession>
<evidence type="ECO:0000313" key="9">
    <source>
        <dbReference type="RefSeq" id="XP_012676666.2"/>
    </source>
</evidence>
<comment type="subcellular location">
    <subcellularLocation>
        <location evidence="1">Cytoplasm</location>
    </subcellularLocation>
</comment>
<evidence type="ECO:0000259" key="7">
    <source>
        <dbReference type="Pfam" id="PF08938"/>
    </source>
</evidence>
<keyword evidence="8" id="KW-1185">Reference proteome</keyword>
<dbReference type="Pfam" id="PF08938">
    <property type="entry name" value="HBS1_N"/>
    <property type="match status" value="1"/>
</dbReference>
<evidence type="ECO:0000313" key="8">
    <source>
        <dbReference type="Proteomes" id="UP000515152"/>
    </source>
</evidence>